<organism evidence="1 2">
    <name type="scientific">Streptomyces paludis</name>
    <dbReference type="NCBI Taxonomy" id="2282738"/>
    <lineage>
        <taxon>Bacteria</taxon>
        <taxon>Bacillati</taxon>
        <taxon>Actinomycetota</taxon>
        <taxon>Actinomycetes</taxon>
        <taxon>Kitasatosporales</taxon>
        <taxon>Streptomycetaceae</taxon>
        <taxon>Streptomyces</taxon>
    </lineage>
</organism>
<dbReference type="EMBL" id="CP031194">
    <property type="protein sequence ID" value="AXG78360.1"/>
    <property type="molecule type" value="Genomic_DNA"/>
</dbReference>
<keyword evidence="2" id="KW-1185">Reference proteome</keyword>
<evidence type="ECO:0000313" key="2">
    <source>
        <dbReference type="Proteomes" id="UP000253868"/>
    </source>
</evidence>
<proteinExistence type="predicted"/>
<gene>
    <name evidence="1" type="ORF">DVK44_12295</name>
</gene>
<evidence type="ECO:0000313" key="1">
    <source>
        <dbReference type="EMBL" id="AXG78360.1"/>
    </source>
</evidence>
<dbReference type="AlphaFoldDB" id="A0A345HNT6"/>
<name>A0A345HNT6_9ACTN</name>
<protein>
    <submittedName>
        <fullName evidence="1">Uncharacterized protein</fullName>
    </submittedName>
</protein>
<accession>A0A345HNT6</accession>
<dbReference type="KEGG" id="spad:DVK44_12295"/>
<sequence>MLLTGLLPDYGMVMEPQRALRRGPGAMGWLGGDGVGISPLCHARPPITSDATAYRLFNRA</sequence>
<dbReference type="Proteomes" id="UP000253868">
    <property type="component" value="Chromosome"/>
</dbReference>
<reference evidence="2" key="1">
    <citation type="submission" date="2018-07" db="EMBL/GenBank/DDBJ databases">
        <authorList>
            <person name="Zhao J."/>
        </authorList>
    </citation>
    <scope>NUCLEOTIDE SEQUENCE [LARGE SCALE GENOMIC DNA]</scope>
    <source>
        <strain evidence="2">GSSD-12</strain>
    </source>
</reference>